<keyword evidence="4" id="KW-1185">Reference proteome</keyword>
<evidence type="ECO:0000256" key="1">
    <source>
        <dbReference type="SAM" id="MobiDB-lite"/>
    </source>
</evidence>
<accession>A0AAV5GJL1</accession>
<reference evidence="3 4" key="1">
    <citation type="submission" date="2021-12" db="EMBL/GenBank/DDBJ databases">
        <title>High titer production of polyol ester of fatty acids by Rhodotorula paludigena BS15 towards product separation-free biomass refinery.</title>
        <authorList>
            <person name="Mano J."/>
            <person name="Ono H."/>
            <person name="Tanaka T."/>
            <person name="Naito K."/>
            <person name="Sushida H."/>
            <person name="Ike M."/>
            <person name="Tokuyasu K."/>
            <person name="Kitaoka M."/>
        </authorList>
    </citation>
    <scope>NUCLEOTIDE SEQUENCE [LARGE SCALE GENOMIC DNA]</scope>
    <source>
        <strain evidence="3 4">BS15</strain>
    </source>
</reference>
<dbReference type="AlphaFoldDB" id="A0AAV5GJL1"/>
<feature type="region of interest" description="Disordered" evidence="1">
    <location>
        <begin position="39"/>
        <end position="69"/>
    </location>
</feature>
<feature type="domain" description="DUF7719" evidence="2">
    <location>
        <begin position="187"/>
        <end position="252"/>
    </location>
</feature>
<dbReference type="PANTHER" id="PTHR37846:SF1">
    <property type="entry name" value="DEACETYLASE-LIKE PROTEIN"/>
    <property type="match status" value="1"/>
</dbReference>
<evidence type="ECO:0000313" key="4">
    <source>
        <dbReference type="Proteomes" id="UP001342314"/>
    </source>
</evidence>
<dbReference type="Pfam" id="PF24841">
    <property type="entry name" value="DUF7719"/>
    <property type="match status" value="1"/>
</dbReference>
<sequence length="260" mass="28051">MPPKQRPAAVQGSWTPSPSPPASPSLLDLSHEDRLRLLETHGPMKPSELGLPNGLARKGKGAGQGKGKEPMVVLRPDELEQLVAQQQATGKVHEIINGGGAEGDENAVYAEEGVPLWEEVLNTVLWTVPFAFLYAGMDYAVHAQFGQELVLRDELRRLVNFVPALLLLNFLTLRPPSRAPLPPLATQVLLAALCVSTGLSTIHTCTTQSYLRVMARAPATGVLWCWTVVRLELPWAVAALVGVGAGVWVQGNTAWLRGLV</sequence>
<proteinExistence type="predicted"/>
<name>A0AAV5GJL1_9BASI</name>
<evidence type="ECO:0000259" key="2">
    <source>
        <dbReference type="Pfam" id="PF24841"/>
    </source>
</evidence>
<dbReference type="InterPro" id="IPR056136">
    <property type="entry name" value="DUF7719"/>
</dbReference>
<organism evidence="3 4">
    <name type="scientific">Rhodotorula paludigena</name>
    <dbReference type="NCBI Taxonomy" id="86838"/>
    <lineage>
        <taxon>Eukaryota</taxon>
        <taxon>Fungi</taxon>
        <taxon>Dikarya</taxon>
        <taxon>Basidiomycota</taxon>
        <taxon>Pucciniomycotina</taxon>
        <taxon>Microbotryomycetes</taxon>
        <taxon>Sporidiobolales</taxon>
        <taxon>Sporidiobolaceae</taxon>
        <taxon>Rhodotorula</taxon>
    </lineage>
</organism>
<protein>
    <recommendedName>
        <fullName evidence="2">DUF7719 domain-containing protein</fullName>
    </recommendedName>
</protein>
<dbReference type="Proteomes" id="UP001342314">
    <property type="component" value="Unassembled WGS sequence"/>
</dbReference>
<comment type="caution">
    <text evidence="3">The sequence shown here is derived from an EMBL/GenBank/DDBJ whole genome shotgun (WGS) entry which is preliminary data.</text>
</comment>
<evidence type="ECO:0000313" key="3">
    <source>
        <dbReference type="EMBL" id="GJN90624.1"/>
    </source>
</evidence>
<dbReference type="PANTHER" id="PTHR37846">
    <property type="entry name" value="YALI0B21296P"/>
    <property type="match status" value="1"/>
</dbReference>
<gene>
    <name evidence="3" type="ORF">Rhopal_003636-T1</name>
</gene>
<dbReference type="EMBL" id="BQKY01000007">
    <property type="protein sequence ID" value="GJN90624.1"/>
    <property type="molecule type" value="Genomic_DNA"/>
</dbReference>
<feature type="region of interest" description="Disordered" evidence="1">
    <location>
        <begin position="1"/>
        <end position="27"/>
    </location>
</feature>